<reference evidence="1" key="1">
    <citation type="submission" date="2023-04" db="EMBL/GenBank/DDBJ databases">
        <title>A chromosome-level genome assembly of the parasitoid wasp Eretmocerus hayati.</title>
        <authorList>
            <person name="Zhong Y."/>
            <person name="Liu S."/>
            <person name="Liu Y."/>
        </authorList>
    </citation>
    <scope>NUCLEOTIDE SEQUENCE</scope>
    <source>
        <strain evidence="1">ZJU_SS_LIU_2023</strain>
    </source>
</reference>
<name>A0ACC2N7Q6_9HYME</name>
<gene>
    <name evidence="1" type="ORF">QAD02_008901</name>
</gene>
<dbReference type="Proteomes" id="UP001239111">
    <property type="component" value="Chromosome 4"/>
</dbReference>
<sequence>MVIRVLVFSILIGNAFLIRVERIVGGFYTEIEMAPYMLSLRANGKHRCGAVLIGKEWGLTAAHCCIERTSSGPIDLTVRGSSSRLYGPCGLEHRITRVVRHSGYRGDNDDWDLCAIKLYPPVEFTNRFAPVGLPELRLNDDKHPPPVSNDISFNHDEFVYATVLGEEDKTVPERAVVSGWGSFQVDGNTPSPILKSLNVTKVDLQICKNVYRDKYIVHDRDVCYGTGIKSEDTCKGDSGGPLVSEDSILVGIVSFGDECGYSILPGIYTDIFQFREWIERTTGL</sequence>
<dbReference type="EMBL" id="CM056744">
    <property type="protein sequence ID" value="KAJ8667239.1"/>
    <property type="molecule type" value="Genomic_DNA"/>
</dbReference>
<comment type="caution">
    <text evidence="1">The sequence shown here is derived from an EMBL/GenBank/DDBJ whole genome shotgun (WGS) entry which is preliminary data.</text>
</comment>
<evidence type="ECO:0000313" key="1">
    <source>
        <dbReference type="EMBL" id="KAJ8667239.1"/>
    </source>
</evidence>
<protein>
    <submittedName>
        <fullName evidence="1">Uncharacterized protein</fullName>
    </submittedName>
</protein>
<keyword evidence="2" id="KW-1185">Reference proteome</keyword>
<accession>A0ACC2N7Q6</accession>
<proteinExistence type="predicted"/>
<evidence type="ECO:0000313" key="2">
    <source>
        <dbReference type="Proteomes" id="UP001239111"/>
    </source>
</evidence>
<organism evidence="1 2">
    <name type="scientific">Eretmocerus hayati</name>
    <dbReference type="NCBI Taxonomy" id="131215"/>
    <lineage>
        <taxon>Eukaryota</taxon>
        <taxon>Metazoa</taxon>
        <taxon>Ecdysozoa</taxon>
        <taxon>Arthropoda</taxon>
        <taxon>Hexapoda</taxon>
        <taxon>Insecta</taxon>
        <taxon>Pterygota</taxon>
        <taxon>Neoptera</taxon>
        <taxon>Endopterygota</taxon>
        <taxon>Hymenoptera</taxon>
        <taxon>Apocrita</taxon>
        <taxon>Proctotrupomorpha</taxon>
        <taxon>Chalcidoidea</taxon>
        <taxon>Aphelinidae</taxon>
        <taxon>Aphelininae</taxon>
        <taxon>Eretmocerus</taxon>
    </lineage>
</organism>